<dbReference type="AlphaFoldDB" id="A0A918GHX6"/>
<organism evidence="1 2">
    <name type="scientific">Actinokineospora fastidiosa</name>
    <dbReference type="NCBI Taxonomy" id="1816"/>
    <lineage>
        <taxon>Bacteria</taxon>
        <taxon>Bacillati</taxon>
        <taxon>Actinomycetota</taxon>
        <taxon>Actinomycetes</taxon>
        <taxon>Pseudonocardiales</taxon>
        <taxon>Pseudonocardiaceae</taxon>
        <taxon>Actinokineospora</taxon>
    </lineage>
</organism>
<name>A0A918GHX6_9PSEU</name>
<protein>
    <submittedName>
        <fullName evidence="1">Uncharacterized protein</fullName>
    </submittedName>
</protein>
<evidence type="ECO:0000313" key="2">
    <source>
        <dbReference type="Proteomes" id="UP000660680"/>
    </source>
</evidence>
<comment type="caution">
    <text evidence="1">The sequence shown here is derived from an EMBL/GenBank/DDBJ whole genome shotgun (WGS) entry which is preliminary data.</text>
</comment>
<accession>A0A918GHX6</accession>
<reference evidence="1" key="2">
    <citation type="submission" date="2020-09" db="EMBL/GenBank/DDBJ databases">
        <authorList>
            <person name="Sun Q."/>
            <person name="Ohkuma M."/>
        </authorList>
    </citation>
    <scope>NUCLEOTIDE SEQUENCE</scope>
    <source>
        <strain evidence="1">JCM 3276</strain>
    </source>
</reference>
<dbReference type="EMBL" id="BMRB01000002">
    <property type="protein sequence ID" value="GGS37086.1"/>
    <property type="molecule type" value="Genomic_DNA"/>
</dbReference>
<gene>
    <name evidence="1" type="ORF">GCM10010171_34930</name>
</gene>
<keyword evidence="2" id="KW-1185">Reference proteome</keyword>
<dbReference type="Proteomes" id="UP000660680">
    <property type="component" value="Unassembled WGS sequence"/>
</dbReference>
<sequence length="216" mass="21976">MLALSGGAWVLADETGAVPTRGLDGADVIAVAAGFVAVGAHGGKAVIWESADGLDWAAAGRRNEPHAVFTAVGAGPRGTLVLGSLLSEEGTPVRAVAAIRTQSRDWLTLPVRGLSDGLAVTAVTGHADGWTAAAVDLHGSVVFHSPDGIAWTQGATVPASAVRELVGDRWTGNALDDTAPVRGTLAGDREVVAVPRDAHAVGGGFWLTRGTLVRER</sequence>
<reference evidence="1" key="1">
    <citation type="journal article" date="2014" name="Int. J. Syst. Evol. Microbiol.">
        <title>Complete genome sequence of Corynebacterium casei LMG S-19264T (=DSM 44701T), isolated from a smear-ripened cheese.</title>
        <authorList>
            <consortium name="US DOE Joint Genome Institute (JGI-PGF)"/>
            <person name="Walter F."/>
            <person name="Albersmeier A."/>
            <person name="Kalinowski J."/>
            <person name="Ruckert C."/>
        </authorList>
    </citation>
    <scope>NUCLEOTIDE SEQUENCE</scope>
    <source>
        <strain evidence="1">JCM 3276</strain>
    </source>
</reference>
<proteinExistence type="predicted"/>
<evidence type="ECO:0000313" key="1">
    <source>
        <dbReference type="EMBL" id="GGS37086.1"/>
    </source>
</evidence>